<name>A0A4Q0VMP5_9BACI</name>
<evidence type="ECO:0000313" key="1">
    <source>
        <dbReference type="EMBL" id="RXI96611.1"/>
    </source>
</evidence>
<dbReference type="EMBL" id="QOUX01000047">
    <property type="protein sequence ID" value="RXI96611.1"/>
    <property type="molecule type" value="Genomic_DNA"/>
</dbReference>
<dbReference type="OrthoDB" id="9814760at2"/>
<organism evidence="1 2">
    <name type="scientific">Anaerobacillus alkaliphilus</name>
    <dbReference type="NCBI Taxonomy" id="1548597"/>
    <lineage>
        <taxon>Bacteria</taxon>
        <taxon>Bacillati</taxon>
        <taxon>Bacillota</taxon>
        <taxon>Bacilli</taxon>
        <taxon>Bacillales</taxon>
        <taxon>Bacillaceae</taxon>
        <taxon>Anaerobacillus</taxon>
    </lineage>
</organism>
<dbReference type="Proteomes" id="UP000290649">
    <property type="component" value="Unassembled WGS sequence"/>
</dbReference>
<protein>
    <submittedName>
        <fullName evidence="1">Uncharacterized protein</fullName>
    </submittedName>
</protein>
<dbReference type="AlphaFoldDB" id="A0A4Q0VMP5"/>
<comment type="caution">
    <text evidence="1">The sequence shown here is derived from an EMBL/GenBank/DDBJ whole genome shotgun (WGS) entry which is preliminary data.</text>
</comment>
<sequence length="287" mass="32793">MNDALKQIFDEDQHDLQTMPENRVERDRERRMRVKAIIEGGGATEAIDFIHAAIVFQHGETLDDWWEAYQFSLKAVDMGFQPKWLAAVALDRWLVRQGKPLKYGNQIVPFGGIYRIPKLDPATTDVEREKWDVPSFNELHSFENLRGFVSCTVVDTTEIIDFKVKIVNLERLPAHSPTLIGAPIGTDARNQIILENSYGWKWIEDHQGSFKLGWLLLPHVPTIAHPVVCEGNYSIEKITLSGHPCVTVSVNESHTIYFKTSKGIWAVTGRDINDVIHKTKELMLEDY</sequence>
<evidence type="ECO:0000313" key="2">
    <source>
        <dbReference type="Proteomes" id="UP000290649"/>
    </source>
</evidence>
<dbReference type="RefSeq" id="WP_129080583.1">
    <property type="nucleotide sequence ID" value="NZ_QOUX01000047.1"/>
</dbReference>
<accession>A0A4Q0VMP5</accession>
<keyword evidence="2" id="KW-1185">Reference proteome</keyword>
<gene>
    <name evidence="1" type="ORF">DS745_23205</name>
</gene>
<reference evidence="1 2" key="1">
    <citation type="journal article" date="2019" name="Int. J. Syst. Evol. Microbiol.">
        <title>Anaerobacillus alkaliphilus sp. nov., a novel alkaliphilic and moderately halophilic bacterium.</title>
        <authorList>
            <person name="Borsodi A.K."/>
            <person name="Aszalos J.M."/>
            <person name="Bihari P."/>
            <person name="Nagy I."/>
            <person name="Schumann P."/>
            <person name="Sproer C."/>
            <person name="Kovacs A.L."/>
            <person name="Boka K."/>
            <person name="Dobosy P."/>
            <person name="Ovari M."/>
            <person name="Szili-Kovacs T."/>
            <person name="Toth E."/>
        </authorList>
    </citation>
    <scope>NUCLEOTIDE SEQUENCE [LARGE SCALE GENOMIC DNA]</scope>
    <source>
        <strain evidence="1 2">B16-10</strain>
    </source>
</reference>
<proteinExistence type="predicted"/>